<name>A0AAW1WSX6_RUBAR</name>
<evidence type="ECO:0000256" key="5">
    <source>
        <dbReference type="ARBA" id="ARBA00022729"/>
    </source>
</evidence>
<evidence type="ECO:0000256" key="1">
    <source>
        <dbReference type="ARBA" id="ARBA00004479"/>
    </source>
</evidence>
<gene>
    <name evidence="15" type="ORF">M0R45_024586</name>
</gene>
<keyword evidence="6" id="KW-0249">Electron transport</keyword>
<evidence type="ECO:0000256" key="10">
    <source>
        <dbReference type="ARBA" id="ARBA00023157"/>
    </source>
</evidence>
<keyword evidence="5 13" id="KW-0732">Signal</keyword>
<protein>
    <recommendedName>
        <fullName evidence="14">Phytocyanin domain-containing protein</fullName>
    </recommendedName>
</protein>
<dbReference type="GO" id="GO:0009055">
    <property type="term" value="F:electron transfer activity"/>
    <property type="evidence" value="ECO:0007669"/>
    <property type="project" value="InterPro"/>
</dbReference>
<evidence type="ECO:0000256" key="6">
    <source>
        <dbReference type="ARBA" id="ARBA00022982"/>
    </source>
</evidence>
<evidence type="ECO:0000313" key="15">
    <source>
        <dbReference type="EMBL" id="KAK9927402.1"/>
    </source>
</evidence>
<dbReference type="PANTHER" id="PTHR33021:SF408">
    <property type="entry name" value="PHYTOCYANIN DOMAIN-CONTAINING PROTEIN"/>
    <property type="match status" value="1"/>
</dbReference>
<feature type="region of interest" description="Disordered" evidence="12">
    <location>
        <begin position="121"/>
        <end position="175"/>
    </location>
</feature>
<keyword evidence="11" id="KW-0325">Glycoprotein</keyword>
<evidence type="ECO:0000256" key="4">
    <source>
        <dbReference type="ARBA" id="ARBA00022723"/>
    </source>
</evidence>
<comment type="caution">
    <text evidence="15">The sequence shown here is derived from an EMBL/GenBank/DDBJ whole genome shotgun (WGS) entry which is preliminary data.</text>
</comment>
<dbReference type="PROSITE" id="PS51485">
    <property type="entry name" value="PHYTOCYANIN"/>
    <property type="match status" value="1"/>
</dbReference>
<feature type="signal peptide" evidence="13">
    <location>
        <begin position="1"/>
        <end position="22"/>
    </location>
</feature>
<evidence type="ECO:0000256" key="13">
    <source>
        <dbReference type="SAM" id="SignalP"/>
    </source>
</evidence>
<dbReference type="InterPro" id="IPR039391">
    <property type="entry name" value="Phytocyanin-like"/>
</dbReference>
<dbReference type="InterPro" id="IPR003245">
    <property type="entry name" value="Phytocyanin_dom"/>
</dbReference>
<evidence type="ECO:0000256" key="8">
    <source>
        <dbReference type="ARBA" id="ARBA00023008"/>
    </source>
</evidence>
<feature type="compositionally biased region" description="Pro residues" evidence="12">
    <location>
        <begin position="153"/>
        <end position="167"/>
    </location>
</feature>
<keyword evidence="3" id="KW-0812">Transmembrane</keyword>
<keyword evidence="9" id="KW-0472">Membrane</keyword>
<keyword evidence="8" id="KW-0186">Copper</keyword>
<reference evidence="15 16" key="1">
    <citation type="journal article" date="2023" name="G3 (Bethesda)">
        <title>A chromosome-length genome assembly and annotation of blackberry (Rubus argutus, cv. 'Hillquist').</title>
        <authorList>
            <person name="Bruna T."/>
            <person name="Aryal R."/>
            <person name="Dudchenko O."/>
            <person name="Sargent D.J."/>
            <person name="Mead D."/>
            <person name="Buti M."/>
            <person name="Cavallini A."/>
            <person name="Hytonen T."/>
            <person name="Andres J."/>
            <person name="Pham M."/>
            <person name="Weisz D."/>
            <person name="Mascagni F."/>
            <person name="Usai G."/>
            <person name="Natali L."/>
            <person name="Bassil N."/>
            <person name="Fernandez G.E."/>
            <person name="Lomsadze A."/>
            <person name="Armour M."/>
            <person name="Olukolu B."/>
            <person name="Poorten T."/>
            <person name="Britton C."/>
            <person name="Davik J."/>
            <person name="Ashrafi H."/>
            <person name="Aiden E.L."/>
            <person name="Borodovsky M."/>
            <person name="Worthington M."/>
        </authorList>
    </citation>
    <scope>NUCLEOTIDE SEQUENCE [LARGE SCALE GENOMIC DNA]</scope>
    <source>
        <strain evidence="15">PI 553951</strain>
    </source>
</reference>
<dbReference type="Pfam" id="PF02298">
    <property type="entry name" value="Cu_bind_like"/>
    <property type="match status" value="1"/>
</dbReference>
<dbReference type="GO" id="GO:0009610">
    <property type="term" value="P:response to symbiotic fungus"/>
    <property type="evidence" value="ECO:0007669"/>
    <property type="project" value="UniProtKB-ARBA"/>
</dbReference>
<keyword evidence="2" id="KW-0813">Transport</keyword>
<dbReference type="SUPFAM" id="SSF49503">
    <property type="entry name" value="Cupredoxins"/>
    <property type="match status" value="1"/>
</dbReference>
<evidence type="ECO:0000313" key="16">
    <source>
        <dbReference type="Proteomes" id="UP001457282"/>
    </source>
</evidence>
<dbReference type="CDD" id="cd04216">
    <property type="entry name" value="Phytocyanin"/>
    <property type="match status" value="1"/>
</dbReference>
<keyword evidence="10" id="KW-1015">Disulfide bond</keyword>
<keyword evidence="4" id="KW-0479">Metal-binding</keyword>
<evidence type="ECO:0000256" key="12">
    <source>
        <dbReference type="SAM" id="MobiDB-lite"/>
    </source>
</evidence>
<dbReference type="GO" id="GO:0046872">
    <property type="term" value="F:metal ion binding"/>
    <property type="evidence" value="ECO:0007669"/>
    <property type="project" value="UniProtKB-KW"/>
</dbReference>
<evidence type="ECO:0000256" key="11">
    <source>
        <dbReference type="ARBA" id="ARBA00023180"/>
    </source>
</evidence>
<keyword evidence="7" id="KW-1133">Transmembrane helix</keyword>
<dbReference type="EMBL" id="JBEDUW010000005">
    <property type="protein sequence ID" value="KAK9927402.1"/>
    <property type="molecule type" value="Genomic_DNA"/>
</dbReference>
<comment type="subcellular location">
    <subcellularLocation>
        <location evidence="1">Membrane</location>
        <topology evidence="1">Single-pass type I membrane protein</topology>
    </subcellularLocation>
</comment>
<dbReference type="InterPro" id="IPR008972">
    <property type="entry name" value="Cupredoxin"/>
</dbReference>
<proteinExistence type="predicted"/>
<dbReference type="PANTHER" id="PTHR33021">
    <property type="entry name" value="BLUE COPPER PROTEIN"/>
    <property type="match status" value="1"/>
</dbReference>
<dbReference type="FunFam" id="2.60.40.420:FF:000067">
    <property type="entry name" value="Cupredoxin superfamily protein"/>
    <property type="match status" value="1"/>
</dbReference>
<dbReference type="Proteomes" id="UP001457282">
    <property type="component" value="Unassembled WGS sequence"/>
</dbReference>
<keyword evidence="16" id="KW-1185">Reference proteome</keyword>
<evidence type="ECO:0000256" key="2">
    <source>
        <dbReference type="ARBA" id="ARBA00022448"/>
    </source>
</evidence>
<dbReference type="AlphaFoldDB" id="A0AAW1WSX6"/>
<dbReference type="GO" id="GO:0005886">
    <property type="term" value="C:plasma membrane"/>
    <property type="evidence" value="ECO:0007669"/>
    <property type="project" value="TreeGrafter"/>
</dbReference>
<accession>A0AAW1WSX6</accession>
<evidence type="ECO:0000256" key="7">
    <source>
        <dbReference type="ARBA" id="ARBA00022989"/>
    </source>
</evidence>
<evidence type="ECO:0000259" key="14">
    <source>
        <dbReference type="PROSITE" id="PS51485"/>
    </source>
</evidence>
<feature type="compositionally biased region" description="Low complexity" evidence="12">
    <location>
        <begin position="123"/>
        <end position="152"/>
    </location>
</feature>
<sequence length="198" mass="21064">MASSQLFIILAVLAIFAPSILAKDFVVGDEQGWTVKIDYEAWAKGKQFNVGDNLLFKYPPGAHNVVEVKENEFKECAAPSSTKPLISGKDVIKLDSPGKRWFICSVGKHCQMGNQKVAINVQSSSSSSSSSSSTPSASPSASSPSSPIESNPSPSPPGPSDPSPVTPSPSKSVATRSTVGTRYGWWMVIIDSLWMLMA</sequence>
<feature type="domain" description="Phytocyanin" evidence="14">
    <location>
        <begin position="23"/>
        <end position="123"/>
    </location>
</feature>
<evidence type="ECO:0000256" key="3">
    <source>
        <dbReference type="ARBA" id="ARBA00022692"/>
    </source>
</evidence>
<evidence type="ECO:0000256" key="9">
    <source>
        <dbReference type="ARBA" id="ARBA00023136"/>
    </source>
</evidence>
<organism evidence="15 16">
    <name type="scientific">Rubus argutus</name>
    <name type="common">Southern blackberry</name>
    <dbReference type="NCBI Taxonomy" id="59490"/>
    <lineage>
        <taxon>Eukaryota</taxon>
        <taxon>Viridiplantae</taxon>
        <taxon>Streptophyta</taxon>
        <taxon>Embryophyta</taxon>
        <taxon>Tracheophyta</taxon>
        <taxon>Spermatophyta</taxon>
        <taxon>Magnoliopsida</taxon>
        <taxon>eudicotyledons</taxon>
        <taxon>Gunneridae</taxon>
        <taxon>Pentapetalae</taxon>
        <taxon>rosids</taxon>
        <taxon>fabids</taxon>
        <taxon>Rosales</taxon>
        <taxon>Rosaceae</taxon>
        <taxon>Rosoideae</taxon>
        <taxon>Rosoideae incertae sedis</taxon>
        <taxon>Rubus</taxon>
    </lineage>
</organism>
<feature type="chain" id="PRO_5043957324" description="Phytocyanin domain-containing protein" evidence="13">
    <location>
        <begin position="23"/>
        <end position="198"/>
    </location>
</feature>
<dbReference type="Gene3D" id="2.60.40.420">
    <property type="entry name" value="Cupredoxins - blue copper proteins"/>
    <property type="match status" value="1"/>
</dbReference>